<dbReference type="EMBL" id="KN838581">
    <property type="protein sequence ID" value="KIK03338.1"/>
    <property type="molecule type" value="Genomic_DNA"/>
</dbReference>
<gene>
    <name evidence="1" type="ORF">K443DRAFT_480017</name>
</gene>
<organism evidence="1 2">
    <name type="scientific">Laccaria amethystina LaAM-08-1</name>
    <dbReference type="NCBI Taxonomy" id="1095629"/>
    <lineage>
        <taxon>Eukaryota</taxon>
        <taxon>Fungi</taxon>
        <taxon>Dikarya</taxon>
        <taxon>Basidiomycota</taxon>
        <taxon>Agaricomycotina</taxon>
        <taxon>Agaricomycetes</taxon>
        <taxon>Agaricomycetidae</taxon>
        <taxon>Agaricales</taxon>
        <taxon>Agaricineae</taxon>
        <taxon>Hydnangiaceae</taxon>
        <taxon>Laccaria</taxon>
    </lineage>
</organism>
<protein>
    <submittedName>
        <fullName evidence="1">Uncharacterized protein</fullName>
    </submittedName>
</protein>
<accession>A0A0C9Y5L0</accession>
<dbReference type="AlphaFoldDB" id="A0A0C9Y5L0"/>
<name>A0A0C9Y5L0_9AGAR</name>
<reference evidence="1 2" key="1">
    <citation type="submission" date="2014-04" db="EMBL/GenBank/DDBJ databases">
        <authorList>
            <consortium name="DOE Joint Genome Institute"/>
            <person name="Kuo A."/>
            <person name="Kohler A."/>
            <person name="Nagy L.G."/>
            <person name="Floudas D."/>
            <person name="Copeland A."/>
            <person name="Barry K.W."/>
            <person name="Cichocki N."/>
            <person name="Veneault-Fourrey C."/>
            <person name="LaButti K."/>
            <person name="Lindquist E.A."/>
            <person name="Lipzen A."/>
            <person name="Lundell T."/>
            <person name="Morin E."/>
            <person name="Murat C."/>
            <person name="Sun H."/>
            <person name="Tunlid A."/>
            <person name="Henrissat B."/>
            <person name="Grigoriev I.V."/>
            <person name="Hibbett D.S."/>
            <person name="Martin F."/>
            <person name="Nordberg H.P."/>
            <person name="Cantor M.N."/>
            <person name="Hua S.X."/>
        </authorList>
    </citation>
    <scope>NUCLEOTIDE SEQUENCE [LARGE SCALE GENOMIC DNA]</scope>
    <source>
        <strain evidence="1 2">LaAM-08-1</strain>
    </source>
</reference>
<dbReference type="HOGENOM" id="CLU_2133916_0_0_1"/>
<evidence type="ECO:0000313" key="2">
    <source>
        <dbReference type="Proteomes" id="UP000054477"/>
    </source>
</evidence>
<sequence length="113" mass="12709">MHQMPRFLEDCQSIPLSSPTLYSSIVSVMIVSFGSELLLHKLSATDLITGPAVFTKLRTSKSASFVTQLPPCDMELRPGTWQSTYKRIKGPQAKRLFDMKPEDYPLLSLFRSA</sequence>
<reference evidence="2" key="2">
    <citation type="submission" date="2015-01" db="EMBL/GenBank/DDBJ databases">
        <title>Evolutionary Origins and Diversification of the Mycorrhizal Mutualists.</title>
        <authorList>
            <consortium name="DOE Joint Genome Institute"/>
            <consortium name="Mycorrhizal Genomics Consortium"/>
            <person name="Kohler A."/>
            <person name="Kuo A."/>
            <person name="Nagy L.G."/>
            <person name="Floudas D."/>
            <person name="Copeland A."/>
            <person name="Barry K.W."/>
            <person name="Cichocki N."/>
            <person name="Veneault-Fourrey C."/>
            <person name="LaButti K."/>
            <person name="Lindquist E.A."/>
            <person name="Lipzen A."/>
            <person name="Lundell T."/>
            <person name="Morin E."/>
            <person name="Murat C."/>
            <person name="Riley R."/>
            <person name="Ohm R."/>
            <person name="Sun H."/>
            <person name="Tunlid A."/>
            <person name="Henrissat B."/>
            <person name="Grigoriev I.V."/>
            <person name="Hibbett D.S."/>
            <person name="Martin F."/>
        </authorList>
    </citation>
    <scope>NUCLEOTIDE SEQUENCE [LARGE SCALE GENOMIC DNA]</scope>
    <source>
        <strain evidence="2">LaAM-08-1</strain>
    </source>
</reference>
<keyword evidence="2" id="KW-1185">Reference proteome</keyword>
<proteinExistence type="predicted"/>
<dbReference type="Proteomes" id="UP000054477">
    <property type="component" value="Unassembled WGS sequence"/>
</dbReference>
<evidence type="ECO:0000313" key="1">
    <source>
        <dbReference type="EMBL" id="KIK03338.1"/>
    </source>
</evidence>